<keyword evidence="2" id="KW-0472">Membrane</keyword>
<proteinExistence type="predicted"/>
<protein>
    <submittedName>
        <fullName evidence="3">Uncharacterized protein</fullName>
    </submittedName>
</protein>
<dbReference type="SUPFAM" id="SSF82549">
    <property type="entry name" value="DAK1/DegV-like"/>
    <property type="match status" value="1"/>
</dbReference>
<evidence type="ECO:0000313" key="3">
    <source>
        <dbReference type="EMBL" id="GAH82967.1"/>
    </source>
</evidence>
<reference evidence="3" key="1">
    <citation type="journal article" date="2014" name="Front. Microbiol.">
        <title>High frequency of phylogenetically diverse reductive dehalogenase-homologous genes in deep subseafloor sedimentary metagenomes.</title>
        <authorList>
            <person name="Kawai M."/>
            <person name="Futagami T."/>
            <person name="Toyoda A."/>
            <person name="Takaki Y."/>
            <person name="Nishi S."/>
            <person name="Hori S."/>
            <person name="Arai W."/>
            <person name="Tsubouchi T."/>
            <person name="Morono Y."/>
            <person name="Uchiyama I."/>
            <person name="Ito T."/>
            <person name="Fujiyama A."/>
            <person name="Inagaki F."/>
            <person name="Takami H."/>
        </authorList>
    </citation>
    <scope>NUCLEOTIDE SEQUENCE</scope>
    <source>
        <strain evidence="3">Expedition CK06-06</strain>
    </source>
</reference>
<dbReference type="NCBIfam" id="TIGR00762">
    <property type="entry name" value="DegV"/>
    <property type="match status" value="1"/>
</dbReference>
<dbReference type="PANTHER" id="PTHR33434:SF2">
    <property type="entry name" value="FATTY ACID-BINDING PROTEIN TM_1468"/>
    <property type="match status" value="1"/>
</dbReference>
<dbReference type="PROSITE" id="PS51482">
    <property type="entry name" value="DEGV"/>
    <property type="match status" value="1"/>
</dbReference>
<feature type="transmembrane region" description="Helical" evidence="2">
    <location>
        <begin position="115"/>
        <end position="141"/>
    </location>
</feature>
<dbReference type="AlphaFoldDB" id="X1IMQ6"/>
<feature type="non-terminal residue" evidence="3">
    <location>
        <position position="160"/>
    </location>
</feature>
<dbReference type="GO" id="GO:0008289">
    <property type="term" value="F:lipid binding"/>
    <property type="evidence" value="ECO:0007669"/>
    <property type="project" value="UniProtKB-KW"/>
</dbReference>
<dbReference type="Pfam" id="PF02645">
    <property type="entry name" value="DegV"/>
    <property type="match status" value="1"/>
</dbReference>
<dbReference type="InterPro" id="IPR003797">
    <property type="entry name" value="DegV"/>
</dbReference>
<dbReference type="Gene3D" id="3.40.50.10440">
    <property type="entry name" value="Dihydroxyacetone kinase, domain 1"/>
    <property type="match status" value="1"/>
</dbReference>
<dbReference type="Gene3D" id="3.30.1180.10">
    <property type="match status" value="1"/>
</dbReference>
<dbReference type="PANTHER" id="PTHR33434">
    <property type="entry name" value="DEGV DOMAIN-CONTAINING PROTEIN DR_1986-RELATED"/>
    <property type="match status" value="1"/>
</dbReference>
<dbReference type="InterPro" id="IPR043168">
    <property type="entry name" value="DegV_C"/>
</dbReference>
<accession>X1IMQ6</accession>
<keyword evidence="2" id="KW-0812">Transmembrane</keyword>
<keyword evidence="2" id="KW-1133">Transmembrane helix</keyword>
<organism evidence="3">
    <name type="scientific">marine sediment metagenome</name>
    <dbReference type="NCBI Taxonomy" id="412755"/>
    <lineage>
        <taxon>unclassified sequences</taxon>
        <taxon>metagenomes</taxon>
        <taxon>ecological metagenomes</taxon>
    </lineage>
</organism>
<comment type="caution">
    <text evidence="3">The sequence shown here is derived from an EMBL/GenBank/DDBJ whole genome shotgun (WGS) entry which is preliminary data.</text>
</comment>
<sequence length="160" mass="18008">SLPDLDITIIDSKVTSIQLGYVVMEAAKAAKEGKNKEEIIDMVNNIVEKIRILFLPKTLEYLRKGGRIGTAKSLLAVALKIQPILTVKEGEVAPYKNACLDFCVKSIDESIFNSLIYFLICSIFFFTFPLLESGFIINFVLKINTLITNGLYRDLSYNYL</sequence>
<gene>
    <name evidence="3" type="ORF">S03H2_68374</name>
</gene>
<keyword evidence="1" id="KW-0446">Lipid-binding</keyword>
<feature type="non-terminal residue" evidence="3">
    <location>
        <position position="1"/>
    </location>
</feature>
<name>X1IMQ6_9ZZZZ</name>
<evidence type="ECO:0000256" key="1">
    <source>
        <dbReference type="ARBA" id="ARBA00023121"/>
    </source>
</evidence>
<dbReference type="EMBL" id="BARU01044945">
    <property type="protein sequence ID" value="GAH82967.1"/>
    <property type="molecule type" value="Genomic_DNA"/>
</dbReference>
<dbReference type="InterPro" id="IPR050270">
    <property type="entry name" value="DegV_domain_contain"/>
</dbReference>
<evidence type="ECO:0000256" key="2">
    <source>
        <dbReference type="SAM" id="Phobius"/>
    </source>
</evidence>